<dbReference type="STRING" id="1344418.A0A1D2VNE5"/>
<dbReference type="Gene3D" id="3.40.50.12780">
    <property type="entry name" value="N-terminal domain of ligase-like"/>
    <property type="match status" value="1"/>
</dbReference>
<protein>
    <submittedName>
        <fullName evidence="4">Acetyl-CoA synthetase-like protein</fullName>
    </submittedName>
</protein>
<keyword evidence="5" id="KW-1185">Reference proteome</keyword>
<dbReference type="PANTHER" id="PTHR43272:SF33">
    <property type="entry name" value="AMP-BINDING DOMAIN-CONTAINING PROTEIN-RELATED"/>
    <property type="match status" value="1"/>
</dbReference>
<dbReference type="GO" id="GO:0016020">
    <property type="term" value="C:membrane"/>
    <property type="evidence" value="ECO:0007669"/>
    <property type="project" value="TreeGrafter"/>
</dbReference>
<name>A0A1D2VNE5_9ASCO</name>
<dbReference type="Proteomes" id="UP000095038">
    <property type="component" value="Unassembled WGS sequence"/>
</dbReference>
<evidence type="ECO:0000256" key="2">
    <source>
        <dbReference type="ARBA" id="ARBA00022840"/>
    </source>
</evidence>
<dbReference type="Pfam" id="PF00501">
    <property type="entry name" value="AMP-binding"/>
    <property type="match status" value="1"/>
</dbReference>
<dbReference type="GO" id="GO:0005783">
    <property type="term" value="C:endoplasmic reticulum"/>
    <property type="evidence" value="ECO:0007669"/>
    <property type="project" value="TreeGrafter"/>
</dbReference>
<reference evidence="5" key="1">
    <citation type="submission" date="2016-05" db="EMBL/GenBank/DDBJ databases">
        <title>Comparative genomics of biotechnologically important yeasts.</title>
        <authorList>
            <consortium name="DOE Joint Genome Institute"/>
            <person name="Riley R."/>
            <person name="Haridas S."/>
            <person name="Wolfe K.H."/>
            <person name="Lopes M.R."/>
            <person name="Hittinger C.T."/>
            <person name="Goker M."/>
            <person name="Salamov A."/>
            <person name="Wisecaver J."/>
            <person name="Long T.M."/>
            <person name="Aerts A.L."/>
            <person name="Barry K."/>
            <person name="Choi C."/>
            <person name="Clum A."/>
            <person name="Coughlan A.Y."/>
            <person name="Deshpande S."/>
            <person name="Douglass A.P."/>
            <person name="Hanson S.J."/>
            <person name="Klenk H.-P."/>
            <person name="Labutti K."/>
            <person name="Lapidus A."/>
            <person name="Lindquist E."/>
            <person name="Lipzen A."/>
            <person name="Meier-Kolthoff J.P."/>
            <person name="Ohm R.A."/>
            <person name="Otillar R.P."/>
            <person name="Pangilinan J."/>
            <person name="Peng Y."/>
            <person name="Rokas A."/>
            <person name="Rosa C.A."/>
            <person name="Scheuner C."/>
            <person name="Sibirny A.A."/>
            <person name="Slot J.C."/>
            <person name="Stielow J.B."/>
            <person name="Sun H."/>
            <person name="Kurtzman C.P."/>
            <person name="Blackwell M."/>
            <person name="Grigoriev I.V."/>
            <person name="Jeffries T.W."/>
        </authorList>
    </citation>
    <scope>NUCLEOTIDE SEQUENCE [LARGE SCALE GENOMIC DNA]</scope>
    <source>
        <strain evidence="5">DSM 1968</strain>
    </source>
</reference>
<dbReference type="SUPFAM" id="SSF56801">
    <property type="entry name" value="Acetyl-CoA synthetase-like"/>
    <property type="match status" value="1"/>
</dbReference>
<dbReference type="RefSeq" id="XP_020049382.1">
    <property type="nucleotide sequence ID" value="XM_020191152.1"/>
</dbReference>
<evidence type="ECO:0000313" key="4">
    <source>
        <dbReference type="EMBL" id="ODV63075.1"/>
    </source>
</evidence>
<dbReference type="InterPro" id="IPR000873">
    <property type="entry name" value="AMP-dep_synth/lig_dom"/>
</dbReference>
<dbReference type="EMBL" id="KV454476">
    <property type="protein sequence ID" value="ODV63075.1"/>
    <property type="molecule type" value="Genomic_DNA"/>
</dbReference>
<dbReference type="GO" id="GO:0005524">
    <property type="term" value="F:ATP binding"/>
    <property type="evidence" value="ECO:0007669"/>
    <property type="project" value="UniProtKB-KW"/>
</dbReference>
<keyword evidence="2" id="KW-0067">ATP-binding</keyword>
<keyword evidence="1" id="KW-0547">Nucleotide-binding</keyword>
<sequence>MSTPPLIPLPVYQNGLSVDSVLKKLPYNPYSSPIANVIALPNTKIDGYSPILRNEISKDRLHSIFHPQITTLFDNFNYNLKKYSKKNLLAHKAYNFNKKRFNNYYSFLTFKQVDELRSYIGSALLYLFNDIHNNNFNNINKNTNTINSALLNPNSNNIKNNFILTILAPNCYQWFLVDFACHAYSIINAPLYYNSNNESIEKILEITQSPILILTRDKILKVLNLKKNGKLDSLKILISIDPLSMDFDSNLFNTSYNANCLLYDFHSLIEIGKLNYYPFIAPTPNDVYTISFTSGTTTNSSNVLKGVQLSHANAIASLTSMCATVLKPKSSYLRSLCFLPLAHIYSRNCLNYEILIGSTIYFPEDSDNHKKIFRDIKLIKPTHFITIPRVLTQLELILKNKLNDKFCFSRGSNNKISGLRKEDYNSNKNSSFIYDKILFNRIKKKLGFEKTEIIVVGGNSIPRENIEFLSALFNIGFIQGYGLTETHSIVSQSFINHKPSFGTTGPIGPCIEVRLKNIPSLDYTWNKNKSGEILVRGPIVFQRYFRNEELNTQHFDKDGWFKTGDIGYIDDDNNLNIVDRVKNVLVLSNGKCISIDKVENTYFNCNSVINQIYCFGNDKKNYLVAIIGLDANYIINFKYKKIERKEQLKELKYRINNNLEVKKLILRDFNYNIERVGLQNYEKIHNVYFEFEPFSVIDNTITPTLKTVRERSFYKFKYEIEEMYNEGKLFIKTNL</sequence>
<dbReference type="InterPro" id="IPR042099">
    <property type="entry name" value="ANL_N_sf"/>
</dbReference>
<organism evidence="4 5">
    <name type="scientific">Ascoidea rubescens DSM 1968</name>
    <dbReference type="NCBI Taxonomy" id="1344418"/>
    <lineage>
        <taxon>Eukaryota</taxon>
        <taxon>Fungi</taxon>
        <taxon>Dikarya</taxon>
        <taxon>Ascomycota</taxon>
        <taxon>Saccharomycotina</taxon>
        <taxon>Saccharomycetes</taxon>
        <taxon>Ascoideaceae</taxon>
        <taxon>Ascoidea</taxon>
    </lineage>
</organism>
<evidence type="ECO:0000256" key="1">
    <source>
        <dbReference type="ARBA" id="ARBA00022741"/>
    </source>
</evidence>
<dbReference type="PANTHER" id="PTHR43272">
    <property type="entry name" value="LONG-CHAIN-FATTY-ACID--COA LIGASE"/>
    <property type="match status" value="1"/>
</dbReference>
<feature type="domain" description="AMP-dependent synthetase/ligase" evidence="3">
    <location>
        <begin position="157"/>
        <end position="545"/>
    </location>
</feature>
<gene>
    <name evidence="4" type="ORF">ASCRUDRAFT_54957</name>
</gene>
<dbReference type="GeneID" id="30964788"/>
<dbReference type="GO" id="GO:0004467">
    <property type="term" value="F:long-chain fatty acid-CoA ligase activity"/>
    <property type="evidence" value="ECO:0007669"/>
    <property type="project" value="TreeGrafter"/>
</dbReference>
<evidence type="ECO:0000259" key="3">
    <source>
        <dbReference type="Pfam" id="PF00501"/>
    </source>
</evidence>
<dbReference type="OrthoDB" id="1700726at2759"/>
<dbReference type="AlphaFoldDB" id="A0A1D2VNE5"/>
<proteinExistence type="predicted"/>
<dbReference type="InParanoid" id="A0A1D2VNE5"/>
<evidence type="ECO:0000313" key="5">
    <source>
        <dbReference type="Proteomes" id="UP000095038"/>
    </source>
</evidence>
<accession>A0A1D2VNE5</accession>